<dbReference type="SUPFAM" id="SSF50022">
    <property type="entry name" value="ISP domain"/>
    <property type="match status" value="1"/>
</dbReference>
<evidence type="ECO:0000256" key="1">
    <source>
        <dbReference type="ARBA" id="ARBA00022714"/>
    </source>
</evidence>
<keyword evidence="8" id="KW-1185">Reference proteome</keyword>
<keyword evidence="3" id="KW-0408">Iron</keyword>
<protein>
    <submittedName>
        <fullName evidence="7">Rieske 2Fe-2S domain-containing protein</fullName>
    </submittedName>
</protein>
<accession>A0A6B0SQL9</accession>
<dbReference type="Proteomes" id="UP000437065">
    <property type="component" value="Unassembled WGS sequence"/>
</dbReference>
<evidence type="ECO:0000259" key="6">
    <source>
        <dbReference type="PROSITE" id="PS51296"/>
    </source>
</evidence>
<proteinExistence type="predicted"/>
<feature type="compositionally biased region" description="Polar residues" evidence="5">
    <location>
        <begin position="131"/>
        <end position="140"/>
    </location>
</feature>
<dbReference type="PANTHER" id="PTHR40261:SF1">
    <property type="entry name" value="RIESKE DOMAIN-CONTAINING PROTEIN"/>
    <property type="match status" value="1"/>
</dbReference>
<evidence type="ECO:0000256" key="3">
    <source>
        <dbReference type="ARBA" id="ARBA00023004"/>
    </source>
</evidence>
<keyword evidence="4" id="KW-0411">Iron-sulfur</keyword>
<dbReference type="AlphaFoldDB" id="A0A6B0SQL9"/>
<dbReference type="PROSITE" id="PS51296">
    <property type="entry name" value="RIESKE"/>
    <property type="match status" value="1"/>
</dbReference>
<dbReference type="CDD" id="cd03467">
    <property type="entry name" value="Rieske"/>
    <property type="match status" value="1"/>
</dbReference>
<evidence type="ECO:0000256" key="4">
    <source>
        <dbReference type="ARBA" id="ARBA00023014"/>
    </source>
</evidence>
<dbReference type="GO" id="GO:0051537">
    <property type="term" value="F:2 iron, 2 sulfur cluster binding"/>
    <property type="evidence" value="ECO:0007669"/>
    <property type="project" value="UniProtKB-KW"/>
</dbReference>
<feature type="domain" description="Rieske" evidence="6">
    <location>
        <begin position="4"/>
        <end position="111"/>
    </location>
</feature>
<dbReference type="GO" id="GO:0046872">
    <property type="term" value="F:metal ion binding"/>
    <property type="evidence" value="ECO:0007669"/>
    <property type="project" value="UniProtKB-KW"/>
</dbReference>
<organism evidence="7 8">
    <name type="scientific">Halobaculum saliterrae</name>
    <dbReference type="NCBI Taxonomy" id="2073113"/>
    <lineage>
        <taxon>Archaea</taxon>
        <taxon>Methanobacteriati</taxon>
        <taxon>Methanobacteriota</taxon>
        <taxon>Stenosarchaea group</taxon>
        <taxon>Halobacteria</taxon>
        <taxon>Halobacteriales</taxon>
        <taxon>Haloferacaceae</taxon>
        <taxon>Halobaculum</taxon>
    </lineage>
</organism>
<dbReference type="InterPro" id="IPR017941">
    <property type="entry name" value="Rieske_2Fe-2S"/>
</dbReference>
<dbReference type="Pfam" id="PF00355">
    <property type="entry name" value="Rieske"/>
    <property type="match status" value="1"/>
</dbReference>
<dbReference type="PANTHER" id="PTHR40261">
    <property type="match status" value="1"/>
</dbReference>
<sequence length="140" mass="15101">MTSGAQIAAIEEVPERGSHLFTVTDSHGTDREVILVRCAEDPGLRAWVNVCPHEYQRLDRGRGAAMRDGEIICPKHGSMFDACAGDCDNGEAAGTSLTAVEVAVEGDAVYLDDEEYTYRHDGAREDDDNDGPSSTSHIGF</sequence>
<keyword evidence="2" id="KW-0479">Metal-binding</keyword>
<comment type="caution">
    <text evidence="7">The sequence shown here is derived from an EMBL/GenBank/DDBJ whole genome shotgun (WGS) entry which is preliminary data.</text>
</comment>
<feature type="region of interest" description="Disordered" evidence="5">
    <location>
        <begin position="118"/>
        <end position="140"/>
    </location>
</feature>
<reference evidence="7 8" key="1">
    <citation type="submission" date="2019-12" db="EMBL/GenBank/DDBJ databases">
        <title>Isolation and characterization of three novel carbon monoxide-oxidizing members of Halobacteria from salione crusts and soils.</title>
        <authorList>
            <person name="Myers M.R."/>
            <person name="King G.M."/>
        </authorList>
    </citation>
    <scope>NUCLEOTIDE SEQUENCE [LARGE SCALE GENOMIC DNA]</scope>
    <source>
        <strain evidence="7 8">WSA2</strain>
    </source>
</reference>
<evidence type="ECO:0000256" key="2">
    <source>
        <dbReference type="ARBA" id="ARBA00022723"/>
    </source>
</evidence>
<dbReference type="EMBL" id="WUUS01000003">
    <property type="protein sequence ID" value="MXR40955.1"/>
    <property type="molecule type" value="Genomic_DNA"/>
</dbReference>
<evidence type="ECO:0000313" key="7">
    <source>
        <dbReference type="EMBL" id="MXR40955.1"/>
    </source>
</evidence>
<dbReference type="RefSeq" id="WP_159664611.1">
    <property type="nucleotide sequence ID" value="NZ_WUUS01000003.1"/>
</dbReference>
<dbReference type="OrthoDB" id="250454at2157"/>
<dbReference type="Gene3D" id="2.102.10.10">
    <property type="entry name" value="Rieske [2Fe-2S] iron-sulphur domain"/>
    <property type="match status" value="1"/>
</dbReference>
<dbReference type="InterPro" id="IPR036922">
    <property type="entry name" value="Rieske_2Fe-2S_sf"/>
</dbReference>
<evidence type="ECO:0000256" key="5">
    <source>
        <dbReference type="SAM" id="MobiDB-lite"/>
    </source>
</evidence>
<name>A0A6B0SQL9_9EURY</name>
<keyword evidence="1" id="KW-0001">2Fe-2S</keyword>
<gene>
    <name evidence="7" type="ORF">GRX01_06320</name>
</gene>
<evidence type="ECO:0000313" key="8">
    <source>
        <dbReference type="Proteomes" id="UP000437065"/>
    </source>
</evidence>